<accession>A0A437SVN8</accession>
<name>A0A437SVN8_9LACO</name>
<evidence type="ECO:0000313" key="4">
    <source>
        <dbReference type="Proteomes" id="UP000288291"/>
    </source>
</evidence>
<keyword evidence="4" id="KW-1185">Reference proteome</keyword>
<proteinExistence type="predicted"/>
<sequence>MKRITKLITFCTMLISFLIISNQPVKADGPDYDITSVHVKAKVQSNGSLQMERRISYSFNGKAHGVFYSQDLEDYQTLEQPKVAIISKGKTQQIKKSKSNANNTYELEHYSGGDYDFRIYHRIKDGSKLTVVYRYLN</sequence>
<evidence type="ECO:0000313" key="3">
    <source>
        <dbReference type="EMBL" id="RVU70994.1"/>
    </source>
</evidence>
<keyword evidence="1" id="KW-0732">Signal</keyword>
<dbReference type="Proteomes" id="UP000288291">
    <property type="component" value="Unassembled WGS sequence"/>
</dbReference>
<dbReference type="RefSeq" id="WP_103662454.1">
    <property type="nucleotide sequence ID" value="NZ_ML136878.1"/>
</dbReference>
<protein>
    <submittedName>
        <fullName evidence="3">DUF2207 domain-containing protein</fullName>
    </submittedName>
</protein>
<dbReference type="EMBL" id="RXIA01000010">
    <property type="protein sequence ID" value="RVU70994.1"/>
    <property type="molecule type" value="Genomic_DNA"/>
</dbReference>
<reference evidence="3 4" key="1">
    <citation type="submission" date="2018-12" db="EMBL/GenBank/DDBJ databases">
        <authorList>
            <person name="Meng J."/>
        </authorList>
    </citation>
    <scope>NUCLEOTIDE SEQUENCE [LARGE SCALE GENOMIC DNA]</scope>
    <source>
        <strain evidence="3 4">HT111-2</strain>
    </source>
</reference>
<gene>
    <name evidence="3" type="ORF">EJK17_04630</name>
</gene>
<evidence type="ECO:0000259" key="2">
    <source>
        <dbReference type="Pfam" id="PF09972"/>
    </source>
</evidence>
<dbReference type="Pfam" id="PF09972">
    <property type="entry name" value="DUF2207"/>
    <property type="match status" value="1"/>
</dbReference>
<feature type="domain" description="DUF2207" evidence="2">
    <location>
        <begin position="33"/>
        <end position="135"/>
    </location>
</feature>
<feature type="chain" id="PRO_5019568474" evidence="1">
    <location>
        <begin position="28"/>
        <end position="137"/>
    </location>
</feature>
<organism evidence="3 4">
    <name type="scientific">Lactobacillus xujianguonis</name>
    <dbReference type="NCBI Taxonomy" id="2495899"/>
    <lineage>
        <taxon>Bacteria</taxon>
        <taxon>Bacillati</taxon>
        <taxon>Bacillota</taxon>
        <taxon>Bacilli</taxon>
        <taxon>Lactobacillales</taxon>
        <taxon>Lactobacillaceae</taxon>
        <taxon>Lactobacillus</taxon>
    </lineage>
</organism>
<feature type="signal peptide" evidence="1">
    <location>
        <begin position="1"/>
        <end position="27"/>
    </location>
</feature>
<dbReference type="AlphaFoldDB" id="A0A437SVN8"/>
<dbReference type="InterPro" id="IPR018702">
    <property type="entry name" value="DUF2207"/>
</dbReference>
<comment type="caution">
    <text evidence="3">The sequence shown here is derived from an EMBL/GenBank/DDBJ whole genome shotgun (WGS) entry which is preliminary data.</text>
</comment>
<evidence type="ECO:0000256" key="1">
    <source>
        <dbReference type="SAM" id="SignalP"/>
    </source>
</evidence>